<reference evidence="4" key="1">
    <citation type="submission" date="2020-11" db="EMBL/GenBank/DDBJ databases">
        <authorList>
            <consortium name="DOE Joint Genome Institute"/>
            <person name="Ahrendt S."/>
            <person name="Riley R."/>
            <person name="Andreopoulos W."/>
            <person name="Labutti K."/>
            <person name="Pangilinan J."/>
            <person name="Ruiz-Duenas F.J."/>
            <person name="Barrasa J.M."/>
            <person name="Sanchez-Garcia M."/>
            <person name="Camarero S."/>
            <person name="Miyauchi S."/>
            <person name="Serrano A."/>
            <person name="Linde D."/>
            <person name="Babiker R."/>
            <person name="Drula E."/>
            <person name="Ayuso-Fernandez I."/>
            <person name="Pacheco R."/>
            <person name="Padilla G."/>
            <person name="Ferreira P."/>
            <person name="Barriuso J."/>
            <person name="Kellner H."/>
            <person name="Castanera R."/>
            <person name="Alfaro M."/>
            <person name="Ramirez L."/>
            <person name="Pisabarro A.G."/>
            <person name="Kuo A."/>
            <person name="Tritt A."/>
            <person name="Lipzen A."/>
            <person name="He G."/>
            <person name="Yan M."/>
            <person name="Ng V."/>
            <person name="Cullen D."/>
            <person name="Martin F."/>
            <person name="Rosso M.-N."/>
            <person name="Henrissat B."/>
            <person name="Hibbett D."/>
            <person name="Martinez A.T."/>
            <person name="Grigoriev I.V."/>
        </authorList>
    </citation>
    <scope>NUCLEOTIDE SEQUENCE</scope>
    <source>
        <strain evidence="4">CBS 506.95</strain>
    </source>
</reference>
<organism evidence="4 5">
    <name type="scientific">Crepidotus variabilis</name>
    <dbReference type="NCBI Taxonomy" id="179855"/>
    <lineage>
        <taxon>Eukaryota</taxon>
        <taxon>Fungi</taxon>
        <taxon>Dikarya</taxon>
        <taxon>Basidiomycota</taxon>
        <taxon>Agaricomycotina</taxon>
        <taxon>Agaricomycetes</taxon>
        <taxon>Agaricomycetidae</taxon>
        <taxon>Agaricales</taxon>
        <taxon>Agaricineae</taxon>
        <taxon>Crepidotaceae</taxon>
        <taxon>Crepidotus</taxon>
    </lineage>
</organism>
<evidence type="ECO:0000313" key="4">
    <source>
        <dbReference type="EMBL" id="KAF9532874.1"/>
    </source>
</evidence>
<accession>A0A9P6EPU2</accession>
<keyword evidence="2" id="KW-0812">Transmembrane</keyword>
<feature type="transmembrane region" description="Helical" evidence="2">
    <location>
        <begin position="186"/>
        <end position="204"/>
    </location>
</feature>
<feature type="chain" id="PRO_5040496818" evidence="3">
    <location>
        <begin position="28"/>
        <end position="205"/>
    </location>
</feature>
<evidence type="ECO:0000256" key="1">
    <source>
        <dbReference type="SAM" id="MobiDB-lite"/>
    </source>
</evidence>
<keyword evidence="2" id="KW-1133">Transmembrane helix</keyword>
<evidence type="ECO:0000256" key="2">
    <source>
        <dbReference type="SAM" id="Phobius"/>
    </source>
</evidence>
<dbReference type="Proteomes" id="UP000807306">
    <property type="component" value="Unassembled WGS sequence"/>
</dbReference>
<evidence type="ECO:0000256" key="3">
    <source>
        <dbReference type="SAM" id="SignalP"/>
    </source>
</evidence>
<proteinExistence type="predicted"/>
<gene>
    <name evidence="4" type="ORF">CPB83DRAFT_846525</name>
</gene>
<dbReference type="OrthoDB" id="4991875at2759"/>
<keyword evidence="3" id="KW-0732">Signal</keyword>
<dbReference type="AlphaFoldDB" id="A0A9P6EPU2"/>
<keyword evidence="5" id="KW-1185">Reference proteome</keyword>
<evidence type="ECO:0000313" key="5">
    <source>
        <dbReference type="Proteomes" id="UP000807306"/>
    </source>
</evidence>
<dbReference type="PANTHER" id="PTHR40640">
    <property type="entry name" value="ANCHORED GLYCOPROTEIN, PUTATIVE (AFU_ORTHOLOGUE AFUA_8G04860)-RELATED"/>
    <property type="match status" value="1"/>
</dbReference>
<feature type="signal peptide" evidence="3">
    <location>
        <begin position="1"/>
        <end position="27"/>
    </location>
</feature>
<feature type="region of interest" description="Disordered" evidence="1">
    <location>
        <begin position="139"/>
        <end position="177"/>
    </location>
</feature>
<dbReference type="PANTHER" id="PTHR40640:SF1">
    <property type="entry name" value="ANCHORED GLYCOPROTEIN, PUTATIVE (AFU_ORTHOLOGUE AFUA_8G04860)-RELATED"/>
    <property type="match status" value="1"/>
</dbReference>
<feature type="compositionally biased region" description="Low complexity" evidence="1">
    <location>
        <begin position="153"/>
        <end position="177"/>
    </location>
</feature>
<comment type="caution">
    <text evidence="4">The sequence shown here is derived from an EMBL/GenBank/DDBJ whole genome shotgun (WGS) entry which is preliminary data.</text>
</comment>
<dbReference type="EMBL" id="MU157830">
    <property type="protein sequence ID" value="KAF9532874.1"/>
    <property type="molecule type" value="Genomic_DNA"/>
</dbReference>
<protein>
    <submittedName>
        <fullName evidence="4">Uncharacterized protein</fullName>
    </submittedName>
</protein>
<name>A0A9P6EPU2_9AGAR</name>
<feature type="compositionally biased region" description="Polar residues" evidence="1">
    <location>
        <begin position="142"/>
        <end position="151"/>
    </location>
</feature>
<sequence length="205" mass="20408">MGFKLLTNVALLHASVLILGAGGFAHAQSTTSLFLPGFDPQPLSADVAGVGSDGHTTWAIQKGKPTGTEDPSDFPGTVTLVQGPNDVSMTYAVPGVTMAISCSISASISAVCSEDGQTATVPYEPIAVQLGSTIAGAPTPVPTASGSSASNVAPAAGSRSSSKSPSSTTSQSATLPSNTNSAFSKYSASVWVSLIAVIIPGFMMA</sequence>
<keyword evidence="2" id="KW-0472">Membrane</keyword>